<dbReference type="AlphaFoldDB" id="A0A068TG56"/>
<dbReference type="InterPro" id="IPR016040">
    <property type="entry name" value="NAD(P)-bd_dom"/>
</dbReference>
<dbReference type="Pfam" id="PF13460">
    <property type="entry name" value="NAD_binding_10"/>
    <property type="match status" value="1"/>
</dbReference>
<dbReference type="InterPro" id="IPR051164">
    <property type="entry name" value="NmrA-like_oxidored"/>
</dbReference>
<reference evidence="4" key="1">
    <citation type="journal article" date="2014" name="BMC Genomics">
        <title>Genome sequencing of two Neorhizobium galegae strains reveals a noeT gene responsible for the unusual acetylation of the nodulation factors.</title>
        <authorList>
            <person name="Osterman J."/>
            <person name="Marsh J."/>
            <person name="Laine P.K."/>
            <person name="Zeng Z."/>
            <person name="Alatalo E."/>
            <person name="Sullivan J.T."/>
            <person name="Young J.P."/>
            <person name="Thomas-Oates J."/>
            <person name="Paulin L."/>
            <person name="Lindstrom K."/>
        </authorList>
    </citation>
    <scope>NUCLEOTIDE SEQUENCE [LARGE SCALE GENOMIC DNA]</scope>
    <source>
        <strain evidence="4">HAMBI 1141</strain>
        <plasmid evidence="4">II</plasmid>
    </source>
</reference>
<organism evidence="3 4">
    <name type="scientific">Neorhizobium galegae bv. officinalis bv. officinalis str. HAMBI 1141</name>
    <dbReference type="NCBI Taxonomy" id="1028801"/>
    <lineage>
        <taxon>Bacteria</taxon>
        <taxon>Pseudomonadati</taxon>
        <taxon>Pseudomonadota</taxon>
        <taxon>Alphaproteobacteria</taxon>
        <taxon>Hyphomicrobiales</taxon>
        <taxon>Rhizobiaceae</taxon>
        <taxon>Rhizobium/Agrobacterium group</taxon>
        <taxon>Neorhizobium</taxon>
    </lineage>
</organism>
<evidence type="ECO:0000313" key="4">
    <source>
        <dbReference type="Proteomes" id="UP000028186"/>
    </source>
</evidence>
<dbReference type="PANTHER" id="PTHR42748:SF3">
    <property type="entry name" value="BLL4366 PROTEIN"/>
    <property type="match status" value="1"/>
</dbReference>
<dbReference type="eggNOG" id="COG0702">
    <property type="taxonomic scope" value="Bacteria"/>
</dbReference>
<evidence type="ECO:0000313" key="3">
    <source>
        <dbReference type="EMBL" id="CDN57071.1"/>
    </source>
</evidence>
<feature type="domain" description="NAD(P)-binding" evidence="2">
    <location>
        <begin position="7"/>
        <end position="173"/>
    </location>
</feature>
<accession>A0A068TG56</accession>
<keyword evidence="3" id="KW-0614">Plasmid</keyword>
<dbReference type="HOGENOM" id="CLU_007383_5_2_5"/>
<dbReference type="PANTHER" id="PTHR42748">
    <property type="entry name" value="NITROGEN METABOLITE REPRESSION PROTEIN NMRA FAMILY MEMBER"/>
    <property type="match status" value="1"/>
</dbReference>
<evidence type="ECO:0000259" key="2">
    <source>
        <dbReference type="Pfam" id="PF13460"/>
    </source>
</evidence>
<dbReference type="Proteomes" id="UP000028186">
    <property type="component" value="Plasmid pHAMBI1141a"/>
</dbReference>
<dbReference type="InterPro" id="IPR036291">
    <property type="entry name" value="NAD(P)-bd_dom_sf"/>
</dbReference>
<dbReference type="Gene3D" id="3.40.50.720">
    <property type="entry name" value="NAD(P)-binding Rossmann-like Domain"/>
    <property type="match status" value="1"/>
</dbReference>
<name>A0A068TG56_NEOGA</name>
<proteinExistence type="predicted"/>
<dbReference type="EMBL" id="HG938356">
    <property type="protein sequence ID" value="CDN57071.1"/>
    <property type="molecule type" value="Genomic_DNA"/>
</dbReference>
<sequence length="252" mass="26911">MKIVVIGGTGLIGSKTVERLRKKGHEVLAASPNSGVNTVTGEGLAGALIGAEVVIDLANSPSFDEKAAMEFFDAAGRNLFAAEKTAGVRHHVALSVVGTDRMQAMGYFRAKLRQEEHIRSSGVPYTIVHATQFFEFVGAIAQSATEGTNIRVPTGAFQPIAADNVADAMADAALAEPANGMIEIAGPERAPMNEFIGRYLKATHDPRTILADPHARYFEVEIDDRTLVPDAGARLGAIRFEDWLQSPAAQKK</sequence>
<evidence type="ECO:0000256" key="1">
    <source>
        <dbReference type="ARBA" id="ARBA00022857"/>
    </source>
</evidence>
<dbReference type="KEGG" id="ngl:RG1141_PA02360"/>
<gene>
    <name evidence="3" type="ORF">RG1141_PA02360</name>
</gene>
<dbReference type="RefSeq" id="WP_040124129.1">
    <property type="nucleotide sequence ID" value="NZ_HG938356.1"/>
</dbReference>
<dbReference type="SUPFAM" id="SSF51735">
    <property type="entry name" value="NAD(P)-binding Rossmann-fold domains"/>
    <property type="match status" value="1"/>
</dbReference>
<geneLocation type="plasmid" evidence="4">
    <name>II</name>
</geneLocation>
<protein>
    <submittedName>
        <fullName evidence="3">NmrA family protein</fullName>
    </submittedName>
</protein>
<keyword evidence="1" id="KW-0521">NADP</keyword>
<dbReference type="PATRIC" id="fig|1028801.3.peg.4827"/>